<evidence type="ECO:0000256" key="1">
    <source>
        <dbReference type="ARBA" id="ARBA00010165"/>
    </source>
</evidence>
<dbReference type="PANTHER" id="PTHR34273:SF2">
    <property type="entry name" value="METHYLTHIORIBOSE KINASE"/>
    <property type="match status" value="1"/>
</dbReference>
<dbReference type="PIRSF" id="PIRSF031134">
    <property type="entry name" value="MTRK"/>
    <property type="match status" value="1"/>
</dbReference>
<comment type="function">
    <text evidence="7">Catalyzes the phosphorylation of methylthioribose into methylthioribose-1-phosphate.</text>
</comment>
<evidence type="ECO:0000256" key="6">
    <source>
        <dbReference type="ARBA" id="ARBA00022840"/>
    </source>
</evidence>
<evidence type="ECO:0000256" key="3">
    <source>
        <dbReference type="ARBA" id="ARBA00022679"/>
    </source>
</evidence>
<comment type="pathway">
    <text evidence="7">Amino-acid biosynthesis; L-methionine biosynthesis via salvage pathway; S-methyl-5-thio-alpha-D-ribose 1-phosphate from S-methyl-5'-thioadenosine (hydrolase route): step 2/2.</text>
</comment>
<proteinExistence type="inferred from homology"/>
<gene>
    <name evidence="7" type="primary">mtnK</name>
    <name evidence="9" type="ORF">GC102_35020</name>
</gene>
<keyword evidence="3 7" id="KW-0808">Transferase</keyword>
<dbReference type="RefSeq" id="WP_171693656.1">
    <property type="nucleotide sequence ID" value="NZ_WHOC01000183.1"/>
</dbReference>
<sequence length="404" mass="46329">MLQYQPLNEYRAMNYARKLRNMFMSNAQLDCSEIGDGNLNLVFRITDKGSGKSIILKQALPYARVVGESWPLTLERARIESQAYIIQQSICPGFVPIIYHYDSAMALTVMEDLSNHLNMRKGLVARERYPHFACHIGTFLARTLYLTSDFALPSQVKKEKVVQFSNPEMCKISEILIFTDPYFNSETNQFNPLIADKVVEIWENNQLKLEVAKLKEGFLTHAQALIHGDLHTGSIMVTKEDTKVIDPEFAFYGPIGFDIGAVIGNLLLSFFSHEGHTPDSQERIEYQAYLLTMIEQIWTYFEKEFRDLWEKESKERMAVIPGYVDHYLLQILEDAAGYAGCKMIRRIIGLSHVWDMESISDPSLRAKAEKLALSIGQKLVLERRQVQKINDITSRVRQIAGWGE</sequence>
<dbReference type="NCBIfam" id="TIGR01767">
    <property type="entry name" value="MTRK"/>
    <property type="match status" value="1"/>
</dbReference>
<dbReference type="InterPro" id="IPR009212">
    <property type="entry name" value="Methylthioribose_kinase"/>
</dbReference>
<comment type="caution">
    <text evidence="9">The sequence shown here is derived from an EMBL/GenBank/DDBJ whole genome shotgun (WGS) entry which is preliminary data.</text>
</comment>
<feature type="domain" description="Aminoglycoside phosphotransferase" evidence="8">
    <location>
        <begin position="31"/>
        <end position="263"/>
    </location>
</feature>
<feature type="binding site" evidence="7">
    <location>
        <position position="57"/>
    </location>
    <ligand>
        <name>ATP</name>
        <dbReference type="ChEBI" id="CHEBI:30616"/>
    </ligand>
</feature>
<feature type="binding site" evidence="7">
    <location>
        <position position="345"/>
    </location>
    <ligand>
        <name>substrate</name>
    </ligand>
</feature>
<keyword evidence="10" id="KW-1185">Reference proteome</keyword>
<evidence type="ECO:0000256" key="5">
    <source>
        <dbReference type="ARBA" id="ARBA00022777"/>
    </source>
</evidence>
<evidence type="ECO:0000313" key="10">
    <source>
        <dbReference type="Proteomes" id="UP000658690"/>
    </source>
</evidence>
<comment type="subunit">
    <text evidence="2 7">Homodimer.</text>
</comment>
<dbReference type="HAMAP" id="MF_01683">
    <property type="entry name" value="Salvage_MtnK"/>
    <property type="match status" value="1"/>
</dbReference>
<name>A0ABX1ZC32_9BACL</name>
<organism evidence="9 10">
    <name type="scientific">Paenibacillus germinis</name>
    <dbReference type="NCBI Taxonomy" id="2654979"/>
    <lineage>
        <taxon>Bacteria</taxon>
        <taxon>Bacillati</taxon>
        <taxon>Bacillota</taxon>
        <taxon>Bacilli</taxon>
        <taxon>Bacillales</taxon>
        <taxon>Paenibacillaceae</taxon>
        <taxon>Paenibacillus</taxon>
    </lineage>
</organism>
<evidence type="ECO:0000313" key="9">
    <source>
        <dbReference type="EMBL" id="NOU90900.1"/>
    </source>
</evidence>
<keyword evidence="6 7" id="KW-0067">ATP-binding</keyword>
<dbReference type="Pfam" id="PF01636">
    <property type="entry name" value="APH"/>
    <property type="match status" value="1"/>
</dbReference>
<dbReference type="PANTHER" id="PTHR34273">
    <property type="entry name" value="METHYLTHIORIBOSE KINASE"/>
    <property type="match status" value="1"/>
</dbReference>
<evidence type="ECO:0000256" key="4">
    <source>
        <dbReference type="ARBA" id="ARBA00022741"/>
    </source>
</evidence>
<dbReference type="GO" id="GO:0046522">
    <property type="term" value="F:S-methyl-5-thioribose kinase activity"/>
    <property type="evidence" value="ECO:0007669"/>
    <property type="project" value="UniProtKB-EC"/>
</dbReference>
<dbReference type="SUPFAM" id="SSF56112">
    <property type="entry name" value="Protein kinase-like (PK-like)"/>
    <property type="match status" value="1"/>
</dbReference>
<dbReference type="Gene3D" id="3.30.200.20">
    <property type="entry name" value="Phosphorylase Kinase, domain 1"/>
    <property type="match status" value="1"/>
</dbReference>
<evidence type="ECO:0000256" key="2">
    <source>
        <dbReference type="ARBA" id="ARBA00011738"/>
    </source>
</evidence>
<dbReference type="Proteomes" id="UP000658690">
    <property type="component" value="Unassembled WGS sequence"/>
</dbReference>
<feature type="binding site" evidence="7">
    <location>
        <position position="40"/>
    </location>
    <ligand>
        <name>ATP</name>
        <dbReference type="ChEBI" id="CHEBI:30616"/>
    </ligand>
</feature>
<dbReference type="InterPro" id="IPR002575">
    <property type="entry name" value="Aminoglycoside_PTrfase"/>
</dbReference>
<feature type="binding site" evidence="7">
    <location>
        <begin position="111"/>
        <end position="113"/>
    </location>
    <ligand>
        <name>ATP</name>
        <dbReference type="ChEBI" id="CHEBI:30616"/>
    </ligand>
</feature>
<dbReference type="EC" id="2.7.1.100" evidence="7"/>
<evidence type="ECO:0000256" key="7">
    <source>
        <dbReference type="HAMAP-Rule" id="MF_01683"/>
    </source>
</evidence>
<keyword evidence="4 7" id="KW-0547">Nucleotide-binding</keyword>
<keyword evidence="5 7" id="KW-0418">Kinase</keyword>
<dbReference type="InterPro" id="IPR011009">
    <property type="entry name" value="Kinase-like_dom_sf"/>
</dbReference>
<evidence type="ECO:0000259" key="8">
    <source>
        <dbReference type="Pfam" id="PF01636"/>
    </source>
</evidence>
<dbReference type="EMBL" id="WHOC01000183">
    <property type="protein sequence ID" value="NOU90900.1"/>
    <property type="molecule type" value="Genomic_DNA"/>
</dbReference>
<protein>
    <recommendedName>
        <fullName evidence="7">Methylthioribose kinase</fullName>
        <shortName evidence="7">MTR kinase</shortName>
        <ecNumber evidence="7">2.7.1.100</ecNumber>
    </recommendedName>
</protein>
<feature type="binding site" evidence="7">
    <location>
        <begin position="246"/>
        <end position="248"/>
    </location>
    <ligand>
        <name>ATP</name>
        <dbReference type="ChEBI" id="CHEBI:30616"/>
    </ligand>
</feature>
<reference evidence="9 10" key="1">
    <citation type="submission" date="2019-10" db="EMBL/GenBank/DDBJ databases">
        <title>Description of Paenibacillus choica sp. nov.</title>
        <authorList>
            <person name="Carlier A."/>
            <person name="Qi S."/>
        </authorList>
    </citation>
    <scope>NUCLEOTIDE SEQUENCE [LARGE SCALE GENOMIC DNA]</scope>
    <source>
        <strain evidence="9 10">LMG 31460</strain>
    </source>
</reference>
<keyword evidence="7" id="KW-0486">Methionine biosynthesis</keyword>
<comment type="catalytic activity">
    <reaction evidence="7">
        <text>5-(methylsulfanyl)-D-ribose + ATP = 5-(methylsulfanyl)-alpha-D-ribose 1-phosphate + ADP + H(+)</text>
        <dbReference type="Rhea" id="RHEA:22312"/>
        <dbReference type="ChEBI" id="CHEBI:15378"/>
        <dbReference type="ChEBI" id="CHEBI:30616"/>
        <dbReference type="ChEBI" id="CHEBI:58533"/>
        <dbReference type="ChEBI" id="CHEBI:78440"/>
        <dbReference type="ChEBI" id="CHEBI:456216"/>
        <dbReference type="EC" id="2.7.1.100"/>
    </reaction>
</comment>
<keyword evidence="7" id="KW-0028">Amino-acid biosynthesis</keyword>
<comment type="similarity">
    <text evidence="1 7">Belongs to the methylthioribose kinase family.</text>
</comment>
<accession>A0ABX1ZC32</accession>
<dbReference type="Gene3D" id="3.90.1200.10">
    <property type="match status" value="1"/>
</dbReference>
<feature type="binding site" evidence="7">
    <location>
        <position position="229"/>
    </location>
    <ligand>
        <name>substrate</name>
    </ligand>
</feature>